<accession>A0AAW0SZS0</accession>
<feature type="region of interest" description="Disordered" evidence="1">
    <location>
        <begin position="43"/>
        <end position="69"/>
    </location>
</feature>
<evidence type="ECO:0000313" key="2">
    <source>
        <dbReference type="EMBL" id="KAK8380534.1"/>
    </source>
</evidence>
<evidence type="ECO:0000256" key="1">
    <source>
        <dbReference type="SAM" id="MobiDB-lite"/>
    </source>
</evidence>
<gene>
    <name evidence="2" type="ORF">O3P69_016847</name>
</gene>
<keyword evidence="3" id="KW-1185">Reference proteome</keyword>
<sequence length="100" mass="11176">MNHWLHHGESTVRLKYSIDFHSTPEHLPPDGYGLGCLQSHTCNRTKTRKREQRPSGSVRSVRSPDTSTLSLAFGNRKSRHVGRVSTSGHGTDFGFVLESC</sequence>
<comment type="caution">
    <text evidence="2">The sequence shown here is derived from an EMBL/GenBank/DDBJ whole genome shotgun (WGS) entry which is preliminary data.</text>
</comment>
<dbReference type="EMBL" id="JARAKH010000042">
    <property type="protein sequence ID" value="KAK8380534.1"/>
    <property type="molecule type" value="Genomic_DNA"/>
</dbReference>
<proteinExistence type="predicted"/>
<evidence type="ECO:0000313" key="3">
    <source>
        <dbReference type="Proteomes" id="UP001487740"/>
    </source>
</evidence>
<name>A0AAW0SZS0_SCYPA</name>
<organism evidence="2 3">
    <name type="scientific">Scylla paramamosain</name>
    <name type="common">Mud crab</name>
    <dbReference type="NCBI Taxonomy" id="85552"/>
    <lineage>
        <taxon>Eukaryota</taxon>
        <taxon>Metazoa</taxon>
        <taxon>Ecdysozoa</taxon>
        <taxon>Arthropoda</taxon>
        <taxon>Crustacea</taxon>
        <taxon>Multicrustacea</taxon>
        <taxon>Malacostraca</taxon>
        <taxon>Eumalacostraca</taxon>
        <taxon>Eucarida</taxon>
        <taxon>Decapoda</taxon>
        <taxon>Pleocyemata</taxon>
        <taxon>Brachyura</taxon>
        <taxon>Eubrachyura</taxon>
        <taxon>Portunoidea</taxon>
        <taxon>Portunidae</taxon>
        <taxon>Portuninae</taxon>
        <taxon>Scylla</taxon>
    </lineage>
</organism>
<reference evidence="2 3" key="1">
    <citation type="submission" date="2023-03" db="EMBL/GenBank/DDBJ databases">
        <title>High-quality genome of Scylla paramamosain provides insights in environmental adaptation.</title>
        <authorList>
            <person name="Zhang L."/>
        </authorList>
    </citation>
    <scope>NUCLEOTIDE SEQUENCE [LARGE SCALE GENOMIC DNA]</scope>
    <source>
        <strain evidence="2">LZ_2023a</strain>
        <tissue evidence="2">Muscle</tissue>
    </source>
</reference>
<dbReference type="AlphaFoldDB" id="A0AAW0SZS0"/>
<protein>
    <submittedName>
        <fullName evidence="2">Uncharacterized protein</fullName>
    </submittedName>
</protein>
<dbReference type="Proteomes" id="UP001487740">
    <property type="component" value="Unassembled WGS sequence"/>
</dbReference>
<feature type="compositionally biased region" description="Low complexity" evidence="1">
    <location>
        <begin position="54"/>
        <end position="64"/>
    </location>
</feature>